<dbReference type="SUPFAM" id="SSF49899">
    <property type="entry name" value="Concanavalin A-like lectins/glucanases"/>
    <property type="match status" value="1"/>
</dbReference>
<gene>
    <name evidence="4" type="ORF">B0J12DRAFT_327683</name>
</gene>
<dbReference type="Pfam" id="PF00722">
    <property type="entry name" value="Glyco_hydro_16"/>
    <property type="match status" value="1"/>
</dbReference>
<evidence type="ECO:0000256" key="2">
    <source>
        <dbReference type="SAM" id="Phobius"/>
    </source>
</evidence>
<dbReference type="Gene3D" id="2.60.120.200">
    <property type="match status" value="1"/>
</dbReference>
<keyword evidence="2" id="KW-1133">Transmembrane helix</keyword>
<comment type="caution">
    <text evidence="4">The sequence shown here is derived from an EMBL/GenBank/DDBJ whole genome shotgun (WGS) entry which is preliminary data.</text>
</comment>
<dbReference type="PANTHER" id="PTHR10963:SF62">
    <property type="entry name" value="GLUCAN 1,3-BETA-GLUCOSIDASE"/>
    <property type="match status" value="1"/>
</dbReference>
<keyword evidence="2" id="KW-0472">Membrane</keyword>
<sequence length="460" mass="51220">MSGTATTTATATPRPGTPESDRIAPAASTPRNGPPSNPFATPYGSMPASTTGSFYDIGSSGIATQRYFRSRRIKKGSVEQPWKEKKDPKAKWTTIIPIIGIFLGLGVTGVLIWDGMRNVVNHQYCPVLDDNFANGLNNQVWTKEVEVGGFGNGQFEMTTNTDENAFVQDGILHLKPTLQDQKLIDSNTVINLLDDGTCTGSSWGSCVTSTNTTNGTIVNPVKSARINTKAGANIKFGRVEVVAQLPEGDWLWPAIWMLPKNSTYGEWPRSGEIDIMESRGNNYTYPTGGNNIISSALHFGPDTASDAWWTSNVKRKALHTTYSKKFHTFGMEWSEKYIFTYVDTRLIQVMYNNFNKPFWDKGHFPLSDSNGTRLVDPWSKTDSNATPFDEDFYLIINVAVGGTNGWFKDGKAGKPWVDSSETAKRDFWSTRDQWYPTWEKKGELLVKSVKMWQQKGYNGC</sequence>
<evidence type="ECO:0000313" key="5">
    <source>
        <dbReference type="Proteomes" id="UP000774617"/>
    </source>
</evidence>
<dbReference type="InterPro" id="IPR000757">
    <property type="entry name" value="Beta-glucanase-like"/>
</dbReference>
<name>A0ABQ8FV97_9PEZI</name>
<feature type="region of interest" description="Disordered" evidence="1">
    <location>
        <begin position="1"/>
        <end position="45"/>
    </location>
</feature>
<feature type="compositionally biased region" description="Low complexity" evidence="1">
    <location>
        <begin position="1"/>
        <end position="12"/>
    </location>
</feature>
<feature type="domain" description="GH16" evidence="3">
    <location>
        <begin position="80"/>
        <end position="457"/>
    </location>
</feature>
<feature type="transmembrane region" description="Helical" evidence="2">
    <location>
        <begin position="92"/>
        <end position="113"/>
    </location>
</feature>
<dbReference type="PROSITE" id="PS51762">
    <property type="entry name" value="GH16_2"/>
    <property type="match status" value="1"/>
</dbReference>
<accession>A0ABQ8FV97</accession>
<proteinExistence type="predicted"/>
<dbReference type="Proteomes" id="UP000774617">
    <property type="component" value="Unassembled WGS sequence"/>
</dbReference>
<dbReference type="InterPro" id="IPR013320">
    <property type="entry name" value="ConA-like_dom_sf"/>
</dbReference>
<dbReference type="PANTHER" id="PTHR10963">
    <property type="entry name" value="GLYCOSYL HYDROLASE-RELATED"/>
    <property type="match status" value="1"/>
</dbReference>
<evidence type="ECO:0000259" key="3">
    <source>
        <dbReference type="PROSITE" id="PS51762"/>
    </source>
</evidence>
<reference evidence="4 5" key="1">
    <citation type="journal article" date="2021" name="Nat. Commun.">
        <title>Genetic determinants of endophytism in the Arabidopsis root mycobiome.</title>
        <authorList>
            <person name="Mesny F."/>
            <person name="Miyauchi S."/>
            <person name="Thiergart T."/>
            <person name="Pickel B."/>
            <person name="Atanasova L."/>
            <person name="Karlsson M."/>
            <person name="Huettel B."/>
            <person name="Barry K.W."/>
            <person name="Haridas S."/>
            <person name="Chen C."/>
            <person name="Bauer D."/>
            <person name="Andreopoulos W."/>
            <person name="Pangilinan J."/>
            <person name="LaButti K."/>
            <person name="Riley R."/>
            <person name="Lipzen A."/>
            <person name="Clum A."/>
            <person name="Drula E."/>
            <person name="Henrissat B."/>
            <person name="Kohler A."/>
            <person name="Grigoriev I.V."/>
            <person name="Martin F.M."/>
            <person name="Hacquard S."/>
        </authorList>
    </citation>
    <scope>NUCLEOTIDE SEQUENCE [LARGE SCALE GENOMIC DNA]</scope>
    <source>
        <strain evidence="4 5">MPI-SDFR-AT-0080</strain>
    </source>
</reference>
<evidence type="ECO:0000256" key="1">
    <source>
        <dbReference type="SAM" id="MobiDB-lite"/>
    </source>
</evidence>
<keyword evidence="2" id="KW-0812">Transmembrane</keyword>
<protein>
    <submittedName>
        <fullName evidence="4">Concanavalin A-like lectin/glucanase domain-containing protein</fullName>
    </submittedName>
</protein>
<dbReference type="InterPro" id="IPR050546">
    <property type="entry name" value="Glycosyl_Hydrlase_16"/>
</dbReference>
<organism evidence="4 5">
    <name type="scientific">Macrophomina phaseolina</name>
    <dbReference type="NCBI Taxonomy" id="35725"/>
    <lineage>
        <taxon>Eukaryota</taxon>
        <taxon>Fungi</taxon>
        <taxon>Dikarya</taxon>
        <taxon>Ascomycota</taxon>
        <taxon>Pezizomycotina</taxon>
        <taxon>Dothideomycetes</taxon>
        <taxon>Dothideomycetes incertae sedis</taxon>
        <taxon>Botryosphaeriales</taxon>
        <taxon>Botryosphaeriaceae</taxon>
        <taxon>Macrophomina</taxon>
    </lineage>
</organism>
<dbReference type="EMBL" id="JAGTJR010000048">
    <property type="protein sequence ID" value="KAH7028609.1"/>
    <property type="molecule type" value="Genomic_DNA"/>
</dbReference>
<evidence type="ECO:0000313" key="4">
    <source>
        <dbReference type="EMBL" id="KAH7028609.1"/>
    </source>
</evidence>
<keyword evidence="5" id="KW-1185">Reference proteome</keyword>